<keyword evidence="2" id="KW-0456">Lyase</keyword>
<evidence type="ECO:0000256" key="5">
    <source>
        <dbReference type="RuleBase" id="RU003707"/>
    </source>
</evidence>
<reference evidence="6 7" key="1">
    <citation type="submission" date="2023-02" db="EMBL/GenBank/DDBJ databases">
        <title>Study of novel species of the Microbacterium genus.</title>
        <authorList>
            <person name="Arroyo-Herrera I."/>
            <person name="Roman-Ponce B."/>
            <person name="Vasquez-Murrieta M.S."/>
        </authorList>
    </citation>
    <scope>NUCLEOTIDE SEQUENCE [LARGE SCALE GENOMIC DNA]</scope>
    <source>
        <strain evidence="6 7">NE1TT3</strain>
    </source>
</reference>
<dbReference type="SUPFAM" id="SSF52096">
    <property type="entry name" value="ClpP/crotonase"/>
    <property type="match status" value="1"/>
</dbReference>
<comment type="similarity">
    <text evidence="1 5">Belongs to the enoyl-CoA hydratase/isomerase family.</text>
</comment>
<dbReference type="InterPro" id="IPR018376">
    <property type="entry name" value="Enoyl-CoA_hyd/isom_CS"/>
</dbReference>
<dbReference type="InterPro" id="IPR014748">
    <property type="entry name" value="Enoyl-CoA_hydra_C"/>
</dbReference>
<evidence type="ECO:0000256" key="2">
    <source>
        <dbReference type="ARBA" id="ARBA00023239"/>
    </source>
</evidence>
<accession>A0ABT5SEY5</accession>
<dbReference type="Proteomes" id="UP001218170">
    <property type="component" value="Unassembled WGS sequence"/>
</dbReference>
<protein>
    <submittedName>
        <fullName evidence="6">Enoyl-CoA hydratase-related protein</fullName>
    </submittedName>
</protein>
<evidence type="ECO:0000313" key="6">
    <source>
        <dbReference type="EMBL" id="MDD7961281.1"/>
    </source>
</evidence>
<dbReference type="RefSeq" id="WP_274263826.1">
    <property type="nucleotide sequence ID" value="NZ_JAQZCI010000001.1"/>
</dbReference>
<dbReference type="Pfam" id="PF00378">
    <property type="entry name" value="ECH_1"/>
    <property type="match status" value="1"/>
</dbReference>
<dbReference type="CDD" id="cd06558">
    <property type="entry name" value="crotonase-like"/>
    <property type="match status" value="1"/>
</dbReference>
<proteinExistence type="inferred from homology"/>
<dbReference type="PROSITE" id="PS00166">
    <property type="entry name" value="ENOYL_COA_HYDRATASE"/>
    <property type="match status" value="1"/>
</dbReference>
<dbReference type="PANTHER" id="PTHR11941">
    <property type="entry name" value="ENOYL-COA HYDRATASE-RELATED"/>
    <property type="match status" value="1"/>
</dbReference>
<sequence>MSEYTTIVTETRGRVGWITLNRPEALNALNATLAAELAAAAVAFDRDEAIGAIVVTGSERAFAAGADIKEMAGKSARDMSVDNPFAPLEDFARVRTPVIAAVAGYALGGGCELAMMCDIILAADTAMFGQPEIDLGVIPGIGGTQRLARAIGYYKAAELVLTGRRMPADEAERAGLVSRVVPAAQLLDEAGAVAERIASRSLPVAYAAKQALRASQETTAAEGLRLERTIFASLFALDDQAEGMSAFAEKRAPEFRHR</sequence>
<dbReference type="Gene3D" id="3.90.226.10">
    <property type="entry name" value="2-enoyl-CoA Hydratase, Chain A, domain 1"/>
    <property type="match status" value="1"/>
</dbReference>
<comment type="catalytic activity">
    <reaction evidence="3">
        <text>a (3S)-3-hydroxyacyl-CoA = a (2E)-enoyl-CoA + H2O</text>
        <dbReference type="Rhea" id="RHEA:16105"/>
        <dbReference type="ChEBI" id="CHEBI:15377"/>
        <dbReference type="ChEBI" id="CHEBI:57318"/>
        <dbReference type="ChEBI" id="CHEBI:58856"/>
        <dbReference type="EC" id="4.2.1.17"/>
    </reaction>
</comment>
<evidence type="ECO:0000313" key="7">
    <source>
        <dbReference type="Proteomes" id="UP001218170"/>
    </source>
</evidence>
<evidence type="ECO:0000256" key="1">
    <source>
        <dbReference type="ARBA" id="ARBA00005254"/>
    </source>
</evidence>
<dbReference type="Gene3D" id="1.10.12.10">
    <property type="entry name" value="Lyase 2-enoyl-coa Hydratase, Chain A, domain 2"/>
    <property type="match status" value="1"/>
</dbReference>
<dbReference type="InterPro" id="IPR001753">
    <property type="entry name" value="Enoyl-CoA_hydra/iso"/>
</dbReference>
<comment type="caution">
    <text evidence="6">The sequence shown here is derived from an EMBL/GenBank/DDBJ whole genome shotgun (WGS) entry which is preliminary data.</text>
</comment>
<name>A0ABT5SEY5_9MICO</name>
<dbReference type="EMBL" id="JAQZCI010000001">
    <property type="protein sequence ID" value="MDD7961281.1"/>
    <property type="molecule type" value="Genomic_DNA"/>
</dbReference>
<evidence type="ECO:0000256" key="3">
    <source>
        <dbReference type="ARBA" id="ARBA00023709"/>
    </source>
</evidence>
<dbReference type="PANTHER" id="PTHR11941:SF54">
    <property type="entry name" value="ENOYL-COA HYDRATASE, MITOCHONDRIAL"/>
    <property type="match status" value="1"/>
</dbReference>
<organism evidence="6 7">
    <name type="scientific">Microbacterium thalli</name>
    <dbReference type="NCBI Taxonomy" id="3027921"/>
    <lineage>
        <taxon>Bacteria</taxon>
        <taxon>Bacillati</taxon>
        <taxon>Actinomycetota</taxon>
        <taxon>Actinomycetes</taxon>
        <taxon>Micrococcales</taxon>
        <taxon>Microbacteriaceae</taxon>
        <taxon>Microbacterium</taxon>
    </lineage>
</organism>
<comment type="catalytic activity">
    <reaction evidence="4">
        <text>a 4-saturated-(3S)-3-hydroxyacyl-CoA = a (3E)-enoyl-CoA + H2O</text>
        <dbReference type="Rhea" id="RHEA:20724"/>
        <dbReference type="ChEBI" id="CHEBI:15377"/>
        <dbReference type="ChEBI" id="CHEBI:58521"/>
        <dbReference type="ChEBI" id="CHEBI:137480"/>
        <dbReference type="EC" id="4.2.1.17"/>
    </reaction>
</comment>
<evidence type="ECO:0000256" key="4">
    <source>
        <dbReference type="ARBA" id="ARBA00023717"/>
    </source>
</evidence>
<keyword evidence="7" id="KW-1185">Reference proteome</keyword>
<gene>
    <name evidence="6" type="ORF">PUW80_02830</name>
</gene>
<dbReference type="InterPro" id="IPR029045">
    <property type="entry name" value="ClpP/crotonase-like_dom_sf"/>
</dbReference>